<evidence type="ECO:0000256" key="4">
    <source>
        <dbReference type="ARBA" id="ARBA00022617"/>
    </source>
</evidence>
<dbReference type="PANTHER" id="PTHR24291:SF105">
    <property type="entry name" value="CYTOCHROME P450 4P1-RELATED"/>
    <property type="match status" value="1"/>
</dbReference>
<dbReference type="SUPFAM" id="SSF48264">
    <property type="entry name" value="Cytochrome P450"/>
    <property type="match status" value="1"/>
</dbReference>
<evidence type="ECO:0000256" key="7">
    <source>
        <dbReference type="ARBA" id="ARBA00023004"/>
    </source>
</evidence>
<evidence type="ECO:0000256" key="2">
    <source>
        <dbReference type="ARBA" id="ARBA00003690"/>
    </source>
</evidence>
<dbReference type="PANTHER" id="PTHR24291">
    <property type="entry name" value="CYTOCHROME P450 FAMILY 4"/>
    <property type="match status" value="1"/>
</dbReference>
<dbReference type="Proteomes" id="UP001652582">
    <property type="component" value="Chromosome 17"/>
</dbReference>
<keyword evidence="8 9" id="KW-0503">Monooxygenase</keyword>
<dbReference type="InterPro" id="IPR050196">
    <property type="entry name" value="Cytochrome_P450_Monoox"/>
</dbReference>
<proteinExistence type="inferred from homology"/>
<evidence type="ECO:0000256" key="3">
    <source>
        <dbReference type="ARBA" id="ARBA00010617"/>
    </source>
</evidence>
<dbReference type="PRINTS" id="PR00385">
    <property type="entry name" value="P450"/>
</dbReference>
<dbReference type="GeneID" id="112050148"/>
<gene>
    <name evidence="11" type="primary">LOC112050148</name>
</gene>
<organism evidence="10 11">
    <name type="scientific">Bicyclus anynana</name>
    <name type="common">Squinting bush brown butterfly</name>
    <dbReference type="NCBI Taxonomy" id="110368"/>
    <lineage>
        <taxon>Eukaryota</taxon>
        <taxon>Metazoa</taxon>
        <taxon>Ecdysozoa</taxon>
        <taxon>Arthropoda</taxon>
        <taxon>Hexapoda</taxon>
        <taxon>Insecta</taxon>
        <taxon>Pterygota</taxon>
        <taxon>Neoptera</taxon>
        <taxon>Endopterygota</taxon>
        <taxon>Lepidoptera</taxon>
        <taxon>Glossata</taxon>
        <taxon>Ditrysia</taxon>
        <taxon>Papilionoidea</taxon>
        <taxon>Nymphalidae</taxon>
        <taxon>Satyrinae</taxon>
        <taxon>Satyrini</taxon>
        <taxon>Mycalesina</taxon>
        <taxon>Bicyclus</taxon>
    </lineage>
</organism>
<dbReference type="RefSeq" id="XP_052742427.1">
    <property type="nucleotide sequence ID" value="XM_052886467.1"/>
</dbReference>
<keyword evidence="7 9" id="KW-0408">Iron</keyword>
<evidence type="ECO:0000256" key="5">
    <source>
        <dbReference type="ARBA" id="ARBA00022723"/>
    </source>
</evidence>
<evidence type="ECO:0000256" key="1">
    <source>
        <dbReference type="ARBA" id="ARBA00001971"/>
    </source>
</evidence>
<evidence type="ECO:0000313" key="10">
    <source>
        <dbReference type="Proteomes" id="UP001652582"/>
    </source>
</evidence>
<dbReference type="PRINTS" id="PR00463">
    <property type="entry name" value="EP450I"/>
</dbReference>
<evidence type="ECO:0000256" key="6">
    <source>
        <dbReference type="ARBA" id="ARBA00023002"/>
    </source>
</evidence>
<evidence type="ECO:0000256" key="8">
    <source>
        <dbReference type="ARBA" id="ARBA00023033"/>
    </source>
</evidence>
<reference evidence="11" key="1">
    <citation type="submission" date="2025-08" db="UniProtKB">
        <authorList>
            <consortium name="RefSeq"/>
        </authorList>
    </citation>
    <scope>IDENTIFICATION</scope>
</reference>
<evidence type="ECO:0000313" key="11">
    <source>
        <dbReference type="RefSeq" id="XP_052742427.1"/>
    </source>
</evidence>
<keyword evidence="5 9" id="KW-0479">Metal-binding</keyword>
<dbReference type="Gene3D" id="1.10.630.10">
    <property type="entry name" value="Cytochrome P450"/>
    <property type="match status" value="1"/>
</dbReference>
<name>A0ABM3LTM5_BICAN</name>
<dbReference type="Pfam" id="PF00067">
    <property type="entry name" value="p450"/>
    <property type="match status" value="1"/>
</dbReference>
<dbReference type="InterPro" id="IPR002401">
    <property type="entry name" value="Cyt_P450_E_grp-I"/>
</dbReference>
<protein>
    <submittedName>
        <fullName evidence="11">Cytochrome P450 4C1</fullName>
    </submittedName>
</protein>
<dbReference type="PROSITE" id="PS00086">
    <property type="entry name" value="CYTOCHROME_P450"/>
    <property type="match status" value="1"/>
</dbReference>
<keyword evidence="10" id="KW-1185">Reference proteome</keyword>
<sequence length="487" mass="55467">MLLPVVVAVTIAFVLWKYFSREQNELAKLPGPPRLPIVGSAITFLGLSPEETFKRITALPNEYGGRVVLTAFGRYILHTYNVEDIEIVLSHSRNIKKGMAYSFMEPWLGTGLLISTGNKWHRRRKILTPAFHFDILKSFLKVFEEQSKSLVEGLRQLNKGGTDVVDVIPFISDYMLYAICETAMGIKLDSDTSETKIEYKKAILDIGSIVMQRLTTIYLHNDIIFNLHPLGRRFAKCLDKVHSFADNVIMERKKAYGTEQNGGSKRRLALLDLLLEAERKGEIDLEGIREEVNTFMFEGHDTTAIALSFGIMLLADHEEVQERIFEECQSLLSDSDGGISMSDLGEMKYLEAVIKEILRLYPSVPFIGREVVEDFMLDDIRVKKGSEVVVHIYDVQRRPDLYPDPEAFKPERFLESDSRHPYAFVPFSAGPRNCIGQRFAKMEMKCVLSEIVRNFRLAPLTPGARATLKTDIVLRCVDPIHVRFIPR</sequence>
<comment type="similarity">
    <text evidence="3 9">Belongs to the cytochrome P450 family.</text>
</comment>
<accession>A0ABM3LTM5</accession>
<dbReference type="InterPro" id="IPR017972">
    <property type="entry name" value="Cyt_P450_CS"/>
</dbReference>
<comment type="function">
    <text evidence="2">May be involved in the metabolism of insect hormones and in the breakdown of synthetic insecticides.</text>
</comment>
<comment type="cofactor">
    <cofactor evidence="1">
        <name>heme</name>
        <dbReference type="ChEBI" id="CHEBI:30413"/>
    </cofactor>
</comment>
<keyword evidence="4 9" id="KW-0349">Heme</keyword>
<dbReference type="CDD" id="cd20628">
    <property type="entry name" value="CYP4"/>
    <property type="match status" value="1"/>
</dbReference>
<dbReference type="InterPro" id="IPR001128">
    <property type="entry name" value="Cyt_P450"/>
</dbReference>
<dbReference type="InterPro" id="IPR036396">
    <property type="entry name" value="Cyt_P450_sf"/>
</dbReference>
<keyword evidence="6 9" id="KW-0560">Oxidoreductase</keyword>
<evidence type="ECO:0000256" key="9">
    <source>
        <dbReference type="RuleBase" id="RU000461"/>
    </source>
</evidence>